<evidence type="ECO:0000256" key="7">
    <source>
        <dbReference type="ARBA" id="ARBA00023136"/>
    </source>
</evidence>
<evidence type="ECO:0000256" key="2">
    <source>
        <dbReference type="ARBA" id="ARBA00009773"/>
    </source>
</evidence>
<evidence type="ECO:0000256" key="9">
    <source>
        <dbReference type="SAM" id="Phobius"/>
    </source>
</evidence>
<evidence type="ECO:0000256" key="5">
    <source>
        <dbReference type="ARBA" id="ARBA00022692"/>
    </source>
</evidence>
<keyword evidence="3" id="KW-0813">Transport</keyword>
<feature type="transmembrane region" description="Helical" evidence="9">
    <location>
        <begin position="71"/>
        <end position="98"/>
    </location>
</feature>
<feature type="transmembrane region" description="Helical" evidence="9">
    <location>
        <begin position="314"/>
        <end position="347"/>
    </location>
</feature>
<organism evidence="10 11">
    <name type="scientific">Hansschlegelia zhihuaiae</name>
    <dbReference type="NCBI Taxonomy" id="405005"/>
    <lineage>
        <taxon>Bacteria</taxon>
        <taxon>Pseudomonadati</taxon>
        <taxon>Pseudomonadota</taxon>
        <taxon>Alphaproteobacteria</taxon>
        <taxon>Hyphomicrobiales</taxon>
        <taxon>Methylopilaceae</taxon>
        <taxon>Hansschlegelia</taxon>
    </lineage>
</organism>
<feature type="transmembrane region" description="Helical" evidence="9">
    <location>
        <begin position="253"/>
        <end position="275"/>
    </location>
</feature>
<feature type="transmembrane region" description="Helical" evidence="9">
    <location>
        <begin position="282"/>
        <end position="302"/>
    </location>
</feature>
<dbReference type="Pfam" id="PF01594">
    <property type="entry name" value="AI-2E_transport"/>
    <property type="match status" value="1"/>
</dbReference>
<evidence type="ECO:0000256" key="8">
    <source>
        <dbReference type="SAM" id="MobiDB-lite"/>
    </source>
</evidence>
<accession>A0A4Q0MAV2</accession>
<sequence>MEGPAAATRLQEDLTRSTLVVLFIGGLLMVGFLVMQPFLPAIIWAMTLVIATWPLMLLVQRNTGGRRGVAVLIMTLALLLLLIVPFWLAVSTVLAHLAEVGDLVRTVRSFRAPPPPDWLAETPLVGARAAEAWEKLASAGVRDLAPKLTPYAGALTQWFASAAGSLGAIFLHFLLTTAIAAVMYAKGEEAAATAIRFGRRLGGDRGELAVRLAGQAVRSVALGVVVTALAQSLLAGVGLWVTGVPFAPVLTAVIFLLCLVQLGPALVMGPVVVWMYYSGDPFWATVLLAFTVVAAVMDTFIRPILIRRGADLPLLLIFAGVIGGLIAFGILGIFIGPTVLAIAYALLNAWMADHPDSEHAAERPDGRSAPAVESIPLLEPLRVE</sequence>
<evidence type="ECO:0000256" key="3">
    <source>
        <dbReference type="ARBA" id="ARBA00022448"/>
    </source>
</evidence>
<dbReference type="Proteomes" id="UP000289708">
    <property type="component" value="Unassembled WGS sequence"/>
</dbReference>
<protein>
    <submittedName>
        <fullName evidence="10">AI-2E family transporter YdiK</fullName>
    </submittedName>
</protein>
<comment type="subcellular location">
    <subcellularLocation>
        <location evidence="1">Cell membrane</location>
        <topology evidence="1">Multi-pass membrane protein</topology>
    </subcellularLocation>
</comment>
<reference evidence="10 11" key="1">
    <citation type="submission" date="2018-12" db="EMBL/GenBank/DDBJ databases">
        <title>bacterium Hansschlegelia zhihuaiae S113.</title>
        <authorList>
            <person name="He J."/>
        </authorList>
    </citation>
    <scope>NUCLEOTIDE SEQUENCE [LARGE SCALE GENOMIC DNA]</scope>
    <source>
        <strain evidence="10 11">S 113</strain>
    </source>
</reference>
<evidence type="ECO:0000313" key="11">
    <source>
        <dbReference type="Proteomes" id="UP000289708"/>
    </source>
</evidence>
<dbReference type="PANTHER" id="PTHR21716:SF67">
    <property type="entry name" value="TRANSPORT PROTEIN YDIK-RELATED"/>
    <property type="match status" value="1"/>
</dbReference>
<evidence type="ECO:0000256" key="6">
    <source>
        <dbReference type="ARBA" id="ARBA00022989"/>
    </source>
</evidence>
<dbReference type="AlphaFoldDB" id="A0A4Q0MAV2"/>
<name>A0A4Q0MAV2_9HYPH</name>
<proteinExistence type="inferred from homology"/>
<keyword evidence="7 9" id="KW-0472">Membrane</keyword>
<feature type="transmembrane region" description="Helical" evidence="9">
    <location>
        <begin position="220"/>
        <end position="241"/>
    </location>
</feature>
<gene>
    <name evidence="10" type="primary">ydiK</name>
    <name evidence="10" type="ORF">EK403_17880</name>
</gene>
<keyword evidence="5 9" id="KW-0812">Transmembrane</keyword>
<keyword evidence="4" id="KW-1003">Cell membrane</keyword>
<dbReference type="NCBIfam" id="NF008216">
    <property type="entry name" value="PRK10983.1"/>
    <property type="match status" value="1"/>
</dbReference>
<feature type="region of interest" description="Disordered" evidence="8">
    <location>
        <begin position="358"/>
        <end position="384"/>
    </location>
</feature>
<feature type="transmembrane region" description="Helical" evidence="9">
    <location>
        <begin position="18"/>
        <end position="35"/>
    </location>
</feature>
<dbReference type="EMBL" id="RYFI01000020">
    <property type="protein sequence ID" value="RXF69916.1"/>
    <property type="molecule type" value="Genomic_DNA"/>
</dbReference>
<keyword evidence="11" id="KW-1185">Reference proteome</keyword>
<feature type="transmembrane region" description="Helical" evidence="9">
    <location>
        <begin position="41"/>
        <end position="59"/>
    </location>
</feature>
<keyword evidence="6 9" id="KW-1133">Transmembrane helix</keyword>
<comment type="caution">
    <text evidence="10">The sequence shown here is derived from an EMBL/GenBank/DDBJ whole genome shotgun (WGS) entry which is preliminary data.</text>
</comment>
<dbReference type="PANTHER" id="PTHR21716">
    <property type="entry name" value="TRANSMEMBRANE PROTEIN"/>
    <property type="match status" value="1"/>
</dbReference>
<comment type="similarity">
    <text evidence="2">Belongs to the autoinducer-2 exporter (AI-2E) (TC 2.A.86) family.</text>
</comment>
<dbReference type="InterPro" id="IPR002549">
    <property type="entry name" value="AI-2E-like"/>
</dbReference>
<evidence type="ECO:0000256" key="4">
    <source>
        <dbReference type="ARBA" id="ARBA00022475"/>
    </source>
</evidence>
<evidence type="ECO:0000256" key="1">
    <source>
        <dbReference type="ARBA" id="ARBA00004651"/>
    </source>
</evidence>
<feature type="transmembrane region" description="Helical" evidence="9">
    <location>
        <begin position="158"/>
        <end position="185"/>
    </location>
</feature>
<evidence type="ECO:0000313" key="10">
    <source>
        <dbReference type="EMBL" id="RXF69916.1"/>
    </source>
</evidence>
<dbReference type="OrthoDB" id="8113547at2"/>
<dbReference type="GO" id="GO:0005886">
    <property type="term" value="C:plasma membrane"/>
    <property type="evidence" value="ECO:0007669"/>
    <property type="project" value="UniProtKB-SubCell"/>
</dbReference>